<sequence length="239" mass="26395">MDAILRSSWPGVPAQARVGAVSDVAPARGDRQVRDRVPGRRALVHQLPHRRRDPRAAGARVSGVGGRGPGGGHGRRDLGRGVLRPRHAATGDVSSTKPPRQAEQDRQGDLGYLTPDEAERYLRLQRRLARTTKGSKRRKTVMAAMRQIMRRVRWRRADFNAQAAHRLTRRDGHVVVEDLNTEGMTAAVKPKPDPDRPGRFLRNGAAAKAGLNKAILDKGWYDLEVALRAKARYTGSTIP</sequence>
<feature type="compositionally biased region" description="Basic and acidic residues" evidence="1">
    <location>
        <begin position="28"/>
        <end position="38"/>
    </location>
</feature>
<reference evidence="3 4" key="1">
    <citation type="submission" date="2019-03" db="EMBL/GenBank/DDBJ databases">
        <title>Draft genome sequences of novel Actinobacteria.</title>
        <authorList>
            <person name="Sahin N."/>
            <person name="Ay H."/>
            <person name="Saygin H."/>
        </authorList>
    </citation>
    <scope>NUCLEOTIDE SEQUENCE [LARGE SCALE GENOMIC DNA]</scope>
    <source>
        <strain evidence="3 4">KC712</strain>
    </source>
</reference>
<feature type="compositionally biased region" description="Gly residues" evidence="1">
    <location>
        <begin position="63"/>
        <end position="72"/>
    </location>
</feature>
<keyword evidence="4" id="KW-1185">Reference proteome</keyword>
<feature type="region of interest" description="Disordered" evidence="1">
    <location>
        <begin position="23"/>
        <end position="114"/>
    </location>
</feature>
<evidence type="ECO:0000259" key="2">
    <source>
        <dbReference type="Pfam" id="PF01385"/>
    </source>
</evidence>
<protein>
    <recommendedName>
        <fullName evidence="2">Probable transposase IS891/IS1136/IS1341 domain-containing protein</fullName>
    </recommendedName>
</protein>
<evidence type="ECO:0000313" key="4">
    <source>
        <dbReference type="Proteomes" id="UP000294543"/>
    </source>
</evidence>
<dbReference type="OrthoDB" id="3216976at2"/>
<dbReference type="InterPro" id="IPR001959">
    <property type="entry name" value="Transposase"/>
</dbReference>
<name>A0A4R4VS89_9ACTN</name>
<proteinExistence type="predicted"/>
<gene>
    <name evidence="3" type="ORF">E1294_49110</name>
</gene>
<organism evidence="3 4">
    <name type="scientific">Nonomuraea diastatica</name>
    <dbReference type="NCBI Taxonomy" id="1848329"/>
    <lineage>
        <taxon>Bacteria</taxon>
        <taxon>Bacillati</taxon>
        <taxon>Actinomycetota</taxon>
        <taxon>Actinomycetes</taxon>
        <taxon>Streptosporangiales</taxon>
        <taxon>Streptosporangiaceae</taxon>
        <taxon>Nonomuraea</taxon>
    </lineage>
</organism>
<feature type="domain" description="Probable transposase IS891/IS1136/IS1341" evidence="2">
    <location>
        <begin position="118"/>
        <end position="185"/>
    </location>
</feature>
<dbReference type="Pfam" id="PF01385">
    <property type="entry name" value="OrfB_IS605"/>
    <property type="match status" value="1"/>
</dbReference>
<dbReference type="Proteomes" id="UP000294543">
    <property type="component" value="Unassembled WGS sequence"/>
</dbReference>
<evidence type="ECO:0000256" key="1">
    <source>
        <dbReference type="SAM" id="MobiDB-lite"/>
    </source>
</evidence>
<dbReference type="AlphaFoldDB" id="A0A4R4VS89"/>
<evidence type="ECO:0000313" key="3">
    <source>
        <dbReference type="EMBL" id="TDD06093.1"/>
    </source>
</evidence>
<dbReference type="EMBL" id="SMKP01000282">
    <property type="protein sequence ID" value="TDD06093.1"/>
    <property type="molecule type" value="Genomic_DNA"/>
</dbReference>
<comment type="caution">
    <text evidence="3">The sequence shown here is derived from an EMBL/GenBank/DDBJ whole genome shotgun (WGS) entry which is preliminary data.</text>
</comment>
<accession>A0A4R4VS89</accession>